<dbReference type="EMBL" id="FJOG01000039">
    <property type="protein sequence ID" value="CZR66723.1"/>
    <property type="molecule type" value="Genomic_DNA"/>
</dbReference>
<evidence type="ECO:0000313" key="7">
    <source>
        <dbReference type="Proteomes" id="UP000184330"/>
    </source>
</evidence>
<organism evidence="6 7">
    <name type="scientific">Phialocephala subalpina</name>
    <dbReference type="NCBI Taxonomy" id="576137"/>
    <lineage>
        <taxon>Eukaryota</taxon>
        <taxon>Fungi</taxon>
        <taxon>Dikarya</taxon>
        <taxon>Ascomycota</taxon>
        <taxon>Pezizomycotina</taxon>
        <taxon>Leotiomycetes</taxon>
        <taxon>Helotiales</taxon>
        <taxon>Mollisiaceae</taxon>
        <taxon>Phialocephala</taxon>
        <taxon>Phialocephala fortinii species complex</taxon>
    </lineage>
</organism>
<feature type="transmembrane region" description="Helical" evidence="5">
    <location>
        <begin position="218"/>
        <end position="238"/>
    </location>
</feature>
<evidence type="ECO:0000256" key="1">
    <source>
        <dbReference type="ARBA" id="ARBA00004141"/>
    </source>
</evidence>
<reference evidence="6 7" key="1">
    <citation type="submission" date="2016-03" db="EMBL/GenBank/DDBJ databases">
        <authorList>
            <person name="Ploux O."/>
        </authorList>
    </citation>
    <scope>NUCLEOTIDE SEQUENCE [LARGE SCALE GENOMIC DNA]</scope>
    <source>
        <strain evidence="6 7">UAMH 11012</strain>
    </source>
</reference>
<gene>
    <name evidence="6" type="ORF">PAC_16624</name>
</gene>
<keyword evidence="2 5" id="KW-0812">Transmembrane</keyword>
<proteinExistence type="predicted"/>
<dbReference type="SUPFAM" id="SSF103473">
    <property type="entry name" value="MFS general substrate transporter"/>
    <property type="match status" value="1"/>
</dbReference>
<dbReference type="Proteomes" id="UP000184330">
    <property type="component" value="Unassembled WGS sequence"/>
</dbReference>
<accession>A0A1L7XNX2</accession>
<feature type="transmembrane region" description="Helical" evidence="5">
    <location>
        <begin position="181"/>
        <end position="206"/>
    </location>
</feature>
<sequence length="241" mass="26451">MTIEIISETTEAEYILYKRRWYGVLIWALINLMTSWVWITYSSISSVSAEFYKVSENAVNSLALHIWVVSAGVARDTGNDWCGAPFTALPLYNLWFSGNSKVAANAIMSLSNPTGAAYLFLSAMLTLWKLAQLIGPAICSGVTVLSIFVPAKPPTLPSMSLEEEKIHPKTAIMLLAKNPRFWLFSIPFVIFVGFFNTVGSLLFQMLSPYGVSPATSGYLGAVLIDCGRVTATIVSLIIDKF</sequence>
<dbReference type="PANTHER" id="PTHR10924">
    <property type="entry name" value="MAJOR FACILITATOR SUPERFAMILY PROTEIN-RELATED"/>
    <property type="match status" value="1"/>
</dbReference>
<name>A0A1L7XNX2_9HELO</name>
<dbReference type="GO" id="GO:0016020">
    <property type="term" value="C:membrane"/>
    <property type="evidence" value="ECO:0007669"/>
    <property type="project" value="UniProtKB-SubCell"/>
</dbReference>
<evidence type="ECO:0008006" key="8">
    <source>
        <dbReference type="Google" id="ProtNLM"/>
    </source>
</evidence>
<dbReference type="AlphaFoldDB" id="A0A1L7XNX2"/>
<feature type="transmembrane region" description="Helical" evidence="5">
    <location>
        <begin position="133"/>
        <end position="151"/>
    </location>
</feature>
<evidence type="ECO:0000256" key="2">
    <source>
        <dbReference type="ARBA" id="ARBA00022692"/>
    </source>
</evidence>
<feature type="transmembrane region" description="Helical" evidence="5">
    <location>
        <begin position="21"/>
        <end position="39"/>
    </location>
</feature>
<evidence type="ECO:0000313" key="6">
    <source>
        <dbReference type="EMBL" id="CZR66723.1"/>
    </source>
</evidence>
<evidence type="ECO:0000256" key="3">
    <source>
        <dbReference type="ARBA" id="ARBA00022989"/>
    </source>
</evidence>
<keyword evidence="3 5" id="KW-1133">Transmembrane helix</keyword>
<evidence type="ECO:0000256" key="4">
    <source>
        <dbReference type="ARBA" id="ARBA00023136"/>
    </source>
</evidence>
<comment type="subcellular location">
    <subcellularLocation>
        <location evidence="1">Membrane</location>
        <topology evidence="1">Multi-pass membrane protein</topology>
    </subcellularLocation>
</comment>
<feature type="transmembrane region" description="Helical" evidence="5">
    <location>
        <begin position="102"/>
        <end position="121"/>
    </location>
</feature>
<evidence type="ECO:0000256" key="5">
    <source>
        <dbReference type="SAM" id="Phobius"/>
    </source>
</evidence>
<dbReference type="OrthoDB" id="422206at2759"/>
<keyword evidence="4 5" id="KW-0472">Membrane</keyword>
<dbReference type="PANTHER" id="PTHR10924:SF6">
    <property type="entry name" value="SOLUTE CARRIER FAMILY 49 MEMBER A3"/>
    <property type="match status" value="1"/>
</dbReference>
<dbReference type="InterPro" id="IPR036259">
    <property type="entry name" value="MFS_trans_sf"/>
</dbReference>
<keyword evidence="7" id="KW-1185">Reference proteome</keyword>
<protein>
    <recommendedName>
        <fullName evidence="8">Permease of the major facilitator superfamily</fullName>
    </recommendedName>
</protein>
<dbReference type="InterPro" id="IPR049680">
    <property type="entry name" value="FLVCR1-2_SLC49-like"/>
</dbReference>